<dbReference type="Pfam" id="PF13567">
    <property type="entry name" value="DUF4131"/>
    <property type="match status" value="1"/>
</dbReference>
<keyword evidence="5 6" id="KW-0472">Membrane</keyword>
<organism evidence="8 9">
    <name type="scientific">Fluviibacter phosphoraccumulans</name>
    <dbReference type="NCBI Taxonomy" id="1751046"/>
    <lineage>
        <taxon>Bacteria</taxon>
        <taxon>Pseudomonadati</taxon>
        <taxon>Pseudomonadota</taxon>
        <taxon>Betaproteobacteria</taxon>
        <taxon>Rhodocyclales</taxon>
        <taxon>Fluviibacteraceae</taxon>
        <taxon>Fluviibacter</taxon>
    </lineage>
</organism>
<evidence type="ECO:0000259" key="7">
    <source>
        <dbReference type="SMART" id="SM00849"/>
    </source>
</evidence>
<dbReference type="CDD" id="cd07731">
    <property type="entry name" value="ComA-like_MBL-fold"/>
    <property type="match status" value="1"/>
</dbReference>
<dbReference type="Gene3D" id="3.60.15.10">
    <property type="entry name" value="Ribonuclease Z/Hydroxyacylglutathione hydrolase-like"/>
    <property type="match status" value="1"/>
</dbReference>
<evidence type="ECO:0000313" key="9">
    <source>
        <dbReference type="Proteomes" id="UP000463961"/>
    </source>
</evidence>
<dbReference type="InterPro" id="IPR001279">
    <property type="entry name" value="Metallo-B-lactamas"/>
</dbReference>
<dbReference type="SUPFAM" id="SSF56281">
    <property type="entry name" value="Metallo-hydrolase/oxidoreductase"/>
    <property type="match status" value="1"/>
</dbReference>
<feature type="transmembrane region" description="Helical" evidence="6">
    <location>
        <begin position="438"/>
        <end position="458"/>
    </location>
</feature>
<dbReference type="PANTHER" id="PTHR30619:SF1">
    <property type="entry name" value="RECOMBINATION PROTEIN 2"/>
    <property type="match status" value="1"/>
</dbReference>
<evidence type="ECO:0000256" key="5">
    <source>
        <dbReference type="ARBA" id="ARBA00023136"/>
    </source>
</evidence>
<dbReference type="AlphaFoldDB" id="A0A7R6TPI3"/>
<name>A0A7R6TPI3_9RHOO</name>
<feature type="transmembrane region" description="Helical" evidence="6">
    <location>
        <begin position="298"/>
        <end position="316"/>
    </location>
</feature>
<evidence type="ECO:0000313" key="8">
    <source>
        <dbReference type="EMBL" id="BBU69685.1"/>
    </source>
</evidence>
<dbReference type="EMBL" id="AP022345">
    <property type="protein sequence ID" value="BBU69685.1"/>
    <property type="molecule type" value="Genomic_DNA"/>
</dbReference>
<dbReference type="InterPro" id="IPR035681">
    <property type="entry name" value="ComA-like_MBL"/>
</dbReference>
<dbReference type="GO" id="GO:0030420">
    <property type="term" value="P:establishment of competence for transformation"/>
    <property type="evidence" value="ECO:0007669"/>
    <property type="project" value="InterPro"/>
</dbReference>
<keyword evidence="2" id="KW-1003">Cell membrane</keyword>
<feature type="transmembrane region" description="Helical" evidence="6">
    <location>
        <begin position="470"/>
        <end position="491"/>
    </location>
</feature>
<dbReference type="InterPro" id="IPR004477">
    <property type="entry name" value="ComEC_N"/>
</dbReference>
<protein>
    <submittedName>
        <fullName evidence="8">DNA internalization-related competence protein ComEC/Rec2</fullName>
    </submittedName>
</protein>
<dbReference type="NCBIfam" id="TIGR00361">
    <property type="entry name" value="ComEC_Rec2"/>
    <property type="match status" value="1"/>
</dbReference>
<dbReference type="Pfam" id="PF03772">
    <property type="entry name" value="Competence"/>
    <property type="match status" value="1"/>
</dbReference>
<evidence type="ECO:0000256" key="3">
    <source>
        <dbReference type="ARBA" id="ARBA00022692"/>
    </source>
</evidence>
<dbReference type="InterPro" id="IPR025405">
    <property type="entry name" value="DUF4131"/>
</dbReference>
<evidence type="ECO:0000256" key="6">
    <source>
        <dbReference type="SAM" id="Phobius"/>
    </source>
</evidence>
<dbReference type="SMART" id="SM00849">
    <property type="entry name" value="Lactamase_B"/>
    <property type="match status" value="1"/>
</dbReference>
<keyword evidence="3 6" id="KW-0812">Transmembrane</keyword>
<dbReference type="NCBIfam" id="TIGR00360">
    <property type="entry name" value="ComEC_N-term"/>
    <property type="match status" value="1"/>
</dbReference>
<dbReference type="Proteomes" id="UP000463961">
    <property type="component" value="Chromosome"/>
</dbReference>
<dbReference type="InterPro" id="IPR036866">
    <property type="entry name" value="RibonucZ/Hydroxyglut_hydro"/>
</dbReference>
<dbReference type="OrthoDB" id="9761531at2"/>
<sequence length="806" mass="88116">MPALLIAFASGVLACQFLPEIPGWPWGWAFLVLLGVIAGLCAMQSRRRPALLSPFKAPLLFVLAFALGASYTCWRSAALLADTLPEAAMGRNIRLTGVVDSLPDRTARGQRFHFKVEQVDSNFHVPERIQLSVWHHVGQDETRSALSDMGQITAGERWSFVVRLKRPHGLANPHGYDVEARLFENGIRATGYVKAGERLDAFVPGVATGIALLRSQIRARFDRVLPEAAFPDAGILTALAIGDQKAIPGSLWQVFAKTGTTHLMSISGLHVTLFSGLVALFVSAIWRRLPKLVSRFPAQKMGVFCGWFAAAFYTLIAGAGIPALRTLFMLTVGAYALLTGRHVSPFKILLVALVAVLLLDPWAGMSPGFWLSFVAVGLLLWAAMSEHVITGEQRSWRQRLKIWLKGFGRTQWAVTIGTLPFLLLFFSQFSLISPLTNALAIPWVSGVVTPLTILALIVPWDPLLYLANALMTPLLAFLQWSAALPVAIWHAPVPSPLVFGLAIVGALWWLMPAGLPGRWLALFLCLPLVLPKIDSVPAGQARIDVLDVGQGLAVVVRTHRHVLLYDTGPYYSSEADAGVRVIVPYLRAIGVEQLDAMVVTHRDTDHSGGALSVLESMPVGWVADAPDTRFADAVPGVRSKTCQAGRDWTWDGVRFEFLHPSSQAAAKNLASNHQSCVLQVSVGDKRMLLTSDIELADEQQMVAQGMLPSQILLVPHHGSGTSSGDALLNAVQPEVAIVPVGYRNRYRHPKPEVMAGYEARKIRTYRTDTDGMVQVDLPAMTVSAYRRVHQRYWMDQPSGAVAQDEQ</sequence>
<feature type="transmembrane region" description="Helical" evidence="6">
    <location>
        <begin position="24"/>
        <end position="43"/>
    </location>
</feature>
<evidence type="ECO:0000256" key="4">
    <source>
        <dbReference type="ARBA" id="ARBA00022989"/>
    </source>
</evidence>
<dbReference type="PANTHER" id="PTHR30619">
    <property type="entry name" value="DNA INTERNALIZATION/COMPETENCE PROTEIN COMEC/REC2"/>
    <property type="match status" value="1"/>
</dbReference>
<keyword evidence="9" id="KW-1185">Reference proteome</keyword>
<evidence type="ECO:0000256" key="2">
    <source>
        <dbReference type="ARBA" id="ARBA00022475"/>
    </source>
</evidence>
<dbReference type="InterPro" id="IPR004797">
    <property type="entry name" value="Competence_ComEC/Rec2"/>
</dbReference>
<feature type="transmembrane region" description="Helical" evidence="6">
    <location>
        <begin position="497"/>
        <end position="515"/>
    </location>
</feature>
<dbReference type="InterPro" id="IPR052159">
    <property type="entry name" value="Competence_DNA_uptake"/>
</dbReference>
<dbReference type="Pfam" id="PF00753">
    <property type="entry name" value="Lactamase_B"/>
    <property type="match status" value="1"/>
</dbReference>
<feature type="transmembrane region" description="Helical" evidence="6">
    <location>
        <begin position="410"/>
        <end position="432"/>
    </location>
</feature>
<feature type="transmembrane region" description="Helical" evidence="6">
    <location>
        <begin position="263"/>
        <end position="286"/>
    </location>
</feature>
<keyword evidence="4 6" id="KW-1133">Transmembrane helix</keyword>
<dbReference type="GO" id="GO:0005886">
    <property type="term" value="C:plasma membrane"/>
    <property type="evidence" value="ECO:0007669"/>
    <property type="project" value="UniProtKB-SubCell"/>
</dbReference>
<reference evidence="9" key="1">
    <citation type="submission" date="2020-01" db="EMBL/GenBank/DDBJ databases">
        <title>Phosphoaccumulans saitamaens gen. nov., sp. nov., a polyphosphate accumulating bacterium isolated from surface river water.</title>
        <authorList>
            <person name="Watanabe K."/>
            <person name="Suda W."/>
        </authorList>
    </citation>
    <scope>NUCLEOTIDE SEQUENCE [LARGE SCALE GENOMIC DNA]</scope>
    <source>
        <strain evidence="9">ICHIAU1</strain>
    </source>
</reference>
<accession>A0A7R6TPI3</accession>
<feature type="domain" description="Metallo-beta-lactamase" evidence="7">
    <location>
        <begin position="550"/>
        <end position="742"/>
    </location>
</feature>
<gene>
    <name evidence="8" type="ORF">ICHIAU1_19680</name>
</gene>
<proteinExistence type="predicted"/>
<evidence type="ECO:0000256" key="1">
    <source>
        <dbReference type="ARBA" id="ARBA00004651"/>
    </source>
</evidence>
<dbReference type="RefSeq" id="WP_162049623.1">
    <property type="nucleotide sequence ID" value="NZ_AP022345.1"/>
</dbReference>
<comment type="subcellular location">
    <subcellularLocation>
        <location evidence="1">Cell membrane</location>
        <topology evidence="1">Multi-pass membrane protein</topology>
    </subcellularLocation>
</comment>
<feature type="transmembrane region" description="Helical" evidence="6">
    <location>
        <begin position="345"/>
        <end position="363"/>
    </location>
</feature>
<feature type="transmembrane region" description="Helical" evidence="6">
    <location>
        <begin position="369"/>
        <end position="389"/>
    </location>
</feature>